<comment type="caution">
    <text evidence="2">The sequence shown here is derived from an EMBL/GenBank/DDBJ whole genome shotgun (WGS) entry which is preliminary data.</text>
</comment>
<organism evidence="2 3">
    <name type="scientific">Protopolystoma xenopodis</name>
    <dbReference type="NCBI Taxonomy" id="117903"/>
    <lineage>
        <taxon>Eukaryota</taxon>
        <taxon>Metazoa</taxon>
        <taxon>Spiralia</taxon>
        <taxon>Lophotrochozoa</taxon>
        <taxon>Platyhelminthes</taxon>
        <taxon>Monogenea</taxon>
        <taxon>Polyopisthocotylea</taxon>
        <taxon>Polystomatidea</taxon>
        <taxon>Polystomatidae</taxon>
        <taxon>Protopolystoma</taxon>
    </lineage>
</organism>
<evidence type="ECO:0000313" key="3">
    <source>
        <dbReference type="Proteomes" id="UP000784294"/>
    </source>
</evidence>
<protein>
    <submittedName>
        <fullName evidence="2">Uncharacterized protein</fullName>
    </submittedName>
</protein>
<dbReference type="AlphaFoldDB" id="A0A448WLR0"/>
<sequence length="77" mass="8457">MCSASRYRIDYHSPKVEEQENESQNALSIRRKVIGEELDVGKTQTMLECGFGARGQHSVTRITTAQGGEMGHGSQSS</sequence>
<name>A0A448WLR0_9PLAT</name>
<reference evidence="2" key="1">
    <citation type="submission" date="2018-11" db="EMBL/GenBank/DDBJ databases">
        <authorList>
            <consortium name="Pathogen Informatics"/>
        </authorList>
    </citation>
    <scope>NUCLEOTIDE SEQUENCE</scope>
</reference>
<dbReference type="Proteomes" id="UP000784294">
    <property type="component" value="Unassembled WGS sequence"/>
</dbReference>
<keyword evidence="3" id="KW-1185">Reference proteome</keyword>
<proteinExistence type="predicted"/>
<evidence type="ECO:0000256" key="1">
    <source>
        <dbReference type="SAM" id="MobiDB-lite"/>
    </source>
</evidence>
<evidence type="ECO:0000313" key="2">
    <source>
        <dbReference type="EMBL" id="VEL14879.1"/>
    </source>
</evidence>
<feature type="compositionally biased region" description="Basic and acidic residues" evidence="1">
    <location>
        <begin position="7"/>
        <end position="18"/>
    </location>
</feature>
<accession>A0A448WLR0</accession>
<dbReference type="EMBL" id="CAAALY010022640">
    <property type="protein sequence ID" value="VEL14879.1"/>
    <property type="molecule type" value="Genomic_DNA"/>
</dbReference>
<gene>
    <name evidence="2" type="ORF">PXEA_LOCUS8319</name>
</gene>
<feature type="region of interest" description="Disordered" evidence="1">
    <location>
        <begin position="1"/>
        <end position="25"/>
    </location>
</feature>